<proteinExistence type="predicted"/>
<accession>A0A6J5MBC2</accession>
<sequence length="153" mass="17480">MANETIAYNKKDLRDIYKAFKLMDDQATEEARTQSAALAYFASEEIKQAARTRTKSGKVAQRVADGVAISKSSKIGEFRYGFARQKFSGGATTQTLWGGVEFGSNKFKQFPTYSGRQGRGSRGWFIYPTLRRIQPELINKWEQSFDRIIKEWI</sequence>
<gene>
    <name evidence="1" type="ORF">UFOVP444_8</name>
</gene>
<reference evidence="1" key="1">
    <citation type="submission" date="2020-04" db="EMBL/GenBank/DDBJ databases">
        <authorList>
            <person name="Chiriac C."/>
            <person name="Salcher M."/>
            <person name="Ghai R."/>
            <person name="Kavagutti S V."/>
        </authorList>
    </citation>
    <scope>NUCLEOTIDE SEQUENCE</scope>
</reference>
<name>A0A6J5MBC2_9CAUD</name>
<organism evidence="1">
    <name type="scientific">uncultured Caudovirales phage</name>
    <dbReference type="NCBI Taxonomy" id="2100421"/>
    <lineage>
        <taxon>Viruses</taxon>
        <taxon>Duplodnaviria</taxon>
        <taxon>Heunggongvirae</taxon>
        <taxon>Uroviricota</taxon>
        <taxon>Caudoviricetes</taxon>
        <taxon>Peduoviridae</taxon>
        <taxon>Maltschvirus</taxon>
        <taxon>Maltschvirus maltsch</taxon>
    </lineage>
</organism>
<dbReference type="EMBL" id="LR796414">
    <property type="protein sequence ID" value="CAB4142286.1"/>
    <property type="molecule type" value="Genomic_DNA"/>
</dbReference>
<evidence type="ECO:0000313" key="1">
    <source>
        <dbReference type="EMBL" id="CAB4142286.1"/>
    </source>
</evidence>
<protein>
    <submittedName>
        <fullName evidence="1">Uncharacterized protein</fullName>
    </submittedName>
</protein>